<evidence type="ECO:0000256" key="5">
    <source>
        <dbReference type="SAM" id="Phobius"/>
    </source>
</evidence>
<dbReference type="InterPro" id="IPR020449">
    <property type="entry name" value="Tscrpt_reg_AraC-type_HTH"/>
</dbReference>
<dbReference type="PANTHER" id="PTHR43280">
    <property type="entry name" value="ARAC-FAMILY TRANSCRIPTIONAL REGULATOR"/>
    <property type="match status" value="1"/>
</dbReference>
<dbReference type="SUPFAM" id="SSF46689">
    <property type="entry name" value="Homeodomain-like"/>
    <property type="match status" value="1"/>
</dbReference>
<feature type="region of interest" description="Disordered" evidence="4">
    <location>
        <begin position="263"/>
        <end position="288"/>
    </location>
</feature>
<dbReference type="PROSITE" id="PS00041">
    <property type="entry name" value="HTH_ARAC_FAMILY_1"/>
    <property type="match status" value="1"/>
</dbReference>
<dbReference type="InterPro" id="IPR018060">
    <property type="entry name" value="HTH_AraC"/>
</dbReference>
<evidence type="ECO:0000313" key="8">
    <source>
        <dbReference type="Proteomes" id="UP000664628"/>
    </source>
</evidence>
<dbReference type="SMART" id="SM00342">
    <property type="entry name" value="HTH_ARAC"/>
    <property type="match status" value="1"/>
</dbReference>
<evidence type="ECO:0000313" key="7">
    <source>
        <dbReference type="EMBL" id="MBO0952654.1"/>
    </source>
</evidence>
<comment type="caution">
    <text evidence="7">The sequence shown here is derived from an EMBL/GenBank/DDBJ whole genome shotgun (WGS) entry which is preliminary data.</text>
</comment>
<reference evidence="7 8" key="1">
    <citation type="submission" date="2021-03" db="EMBL/GenBank/DDBJ databases">
        <title>Fibrella sp. HMF5405 genome sequencing and assembly.</title>
        <authorList>
            <person name="Kang H."/>
            <person name="Kim H."/>
            <person name="Bae S."/>
            <person name="Joh K."/>
        </authorList>
    </citation>
    <scope>NUCLEOTIDE SEQUENCE [LARGE SCALE GENOMIC DNA]</scope>
    <source>
        <strain evidence="7 8">HMF5405</strain>
    </source>
</reference>
<gene>
    <name evidence="7" type="ORF">J2I46_29005</name>
</gene>
<dbReference type="PANTHER" id="PTHR43280:SF29">
    <property type="entry name" value="ARAC-FAMILY TRANSCRIPTIONAL REGULATOR"/>
    <property type="match status" value="1"/>
</dbReference>
<accession>A0ABS3JRL5</accession>
<dbReference type="PRINTS" id="PR00032">
    <property type="entry name" value="HTHARAC"/>
</dbReference>
<dbReference type="InterPro" id="IPR009057">
    <property type="entry name" value="Homeodomain-like_sf"/>
</dbReference>
<organism evidence="7 8">
    <name type="scientific">Fibrella forsythiae</name>
    <dbReference type="NCBI Taxonomy" id="2817061"/>
    <lineage>
        <taxon>Bacteria</taxon>
        <taxon>Pseudomonadati</taxon>
        <taxon>Bacteroidota</taxon>
        <taxon>Cytophagia</taxon>
        <taxon>Cytophagales</taxon>
        <taxon>Spirosomataceae</taxon>
        <taxon>Fibrella</taxon>
    </lineage>
</organism>
<keyword evidence="2" id="KW-0238">DNA-binding</keyword>
<feature type="transmembrane region" description="Helical" evidence="5">
    <location>
        <begin position="197"/>
        <end position="217"/>
    </location>
</feature>
<evidence type="ECO:0000256" key="2">
    <source>
        <dbReference type="ARBA" id="ARBA00023125"/>
    </source>
</evidence>
<dbReference type="InterPro" id="IPR018062">
    <property type="entry name" value="HTH_AraC-typ_CS"/>
</dbReference>
<evidence type="ECO:0000256" key="4">
    <source>
        <dbReference type="SAM" id="MobiDB-lite"/>
    </source>
</evidence>
<dbReference type="Proteomes" id="UP000664628">
    <property type="component" value="Unassembled WGS sequence"/>
</dbReference>
<dbReference type="Pfam" id="PF12833">
    <property type="entry name" value="HTH_18"/>
    <property type="match status" value="1"/>
</dbReference>
<feature type="transmembrane region" description="Helical" evidence="5">
    <location>
        <begin position="103"/>
        <end position="121"/>
    </location>
</feature>
<dbReference type="PROSITE" id="PS01124">
    <property type="entry name" value="HTH_ARAC_FAMILY_2"/>
    <property type="match status" value="1"/>
</dbReference>
<evidence type="ECO:0000256" key="3">
    <source>
        <dbReference type="ARBA" id="ARBA00023163"/>
    </source>
</evidence>
<keyword evidence="5" id="KW-0812">Transmembrane</keyword>
<dbReference type="RefSeq" id="WP_207332602.1">
    <property type="nucleotide sequence ID" value="NZ_JAFMYW010000012.1"/>
</dbReference>
<name>A0ABS3JRL5_9BACT</name>
<dbReference type="EMBL" id="JAFMYW010000012">
    <property type="protein sequence ID" value="MBO0952654.1"/>
    <property type="molecule type" value="Genomic_DNA"/>
</dbReference>
<feature type="transmembrane region" description="Helical" evidence="5">
    <location>
        <begin position="74"/>
        <end position="91"/>
    </location>
</feature>
<evidence type="ECO:0000256" key="1">
    <source>
        <dbReference type="ARBA" id="ARBA00023015"/>
    </source>
</evidence>
<keyword evidence="5" id="KW-1133">Transmembrane helix</keyword>
<keyword evidence="1" id="KW-0805">Transcription regulation</keyword>
<evidence type="ECO:0000259" key="6">
    <source>
        <dbReference type="PROSITE" id="PS01124"/>
    </source>
</evidence>
<feature type="domain" description="HTH araC/xylS-type" evidence="6">
    <location>
        <begin position="303"/>
        <end position="404"/>
    </location>
</feature>
<feature type="transmembrane region" description="Helical" evidence="5">
    <location>
        <begin position="12"/>
        <end position="30"/>
    </location>
</feature>
<proteinExistence type="predicted"/>
<feature type="compositionally biased region" description="Basic and acidic residues" evidence="4">
    <location>
        <begin position="279"/>
        <end position="288"/>
    </location>
</feature>
<keyword evidence="8" id="KW-1185">Reference proteome</keyword>
<keyword evidence="5" id="KW-0472">Membrane</keyword>
<dbReference type="Gene3D" id="1.10.10.60">
    <property type="entry name" value="Homeodomain-like"/>
    <property type="match status" value="2"/>
</dbReference>
<sequence length="410" mass="47017">MRLIPPHLDLFGLIILLGVAQGLFLGLFFLTGNRGRNVANRCLGWLMLGTSAVIGEIFLGYSNYMFQLLPWVDFSEPLNFAMGPLFFLYVFSRIRGRLPDQWGWHLLPTILWAVNAITWLYQPVELKYNNYLEAWHPELALVQEPAAYLPEDFFHLRRYIDELTLSSCLLYNLLAIRHIKRAFRQSGHPFWGGIPTVLVRLRNLTLLFTLLPVLILLVKPQYHEDLGDFLLACYLTGVIYVTSFLVMSGSDFFRENVPEQVLDLPPGGPGNVPEMDVPDEPRKKYEKSSLSEEVEDAVLRKLDQLLITEKPHLQTDMSLPKLAAQLGTSPHHLSQLLNDRLGQRFFDWLATYRVAEAQQLLRNANTAYLKIDEIAERVGYNSPSAFHTAFKRITNQTPAQYRDAAQTERN</sequence>
<feature type="transmembrane region" description="Helical" evidence="5">
    <location>
        <begin position="42"/>
        <end position="62"/>
    </location>
</feature>
<keyword evidence="3" id="KW-0804">Transcription</keyword>
<protein>
    <submittedName>
        <fullName evidence="7">Helix-turn-helix transcriptional regulator</fullName>
    </submittedName>
</protein>
<feature type="transmembrane region" description="Helical" evidence="5">
    <location>
        <begin position="229"/>
        <end position="247"/>
    </location>
</feature>